<comment type="caution">
    <text evidence="8">The sequence shown here is derived from an EMBL/GenBank/DDBJ whole genome shotgun (WGS) entry which is preliminary data.</text>
</comment>
<evidence type="ECO:0000259" key="7">
    <source>
        <dbReference type="PROSITE" id="PS51900"/>
    </source>
</evidence>
<dbReference type="Pfam" id="PF02899">
    <property type="entry name" value="Phage_int_SAM_1"/>
    <property type="match status" value="1"/>
</dbReference>
<dbReference type="PROSITE" id="PS51900">
    <property type="entry name" value="CB"/>
    <property type="match status" value="1"/>
</dbReference>
<dbReference type="InterPro" id="IPR002104">
    <property type="entry name" value="Integrase_catalytic"/>
</dbReference>
<dbReference type="AlphaFoldDB" id="A0A0J6ZFK1"/>
<dbReference type="EMBL" id="JYNL01000004">
    <property type="protein sequence ID" value="KMO83566.1"/>
    <property type="molecule type" value="Genomic_DNA"/>
</dbReference>
<dbReference type="GO" id="GO:0003677">
    <property type="term" value="F:DNA binding"/>
    <property type="evidence" value="ECO:0007669"/>
    <property type="project" value="UniProtKB-UniRule"/>
</dbReference>
<organism evidence="8 9">
    <name type="scientific">Mycolicibacterium chlorophenolicum</name>
    <dbReference type="NCBI Taxonomy" id="37916"/>
    <lineage>
        <taxon>Bacteria</taxon>
        <taxon>Bacillati</taxon>
        <taxon>Actinomycetota</taxon>
        <taxon>Actinomycetes</taxon>
        <taxon>Mycobacteriales</taxon>
        <taxon>Mycobacteriaceae</taxon>
        <taxon>Mycolicibacterium</taxon>
    </lineage>
</organism>
<dbReference type="GO" id="GO:0006310">
    <property type="term" value="P:DNA recombination"/>
    <property type="evidence" value="ECO:0007669"/>
    <property type="project" value="UniProtKB-KW"/>
</dbReference>
<keyword evidence="4" id="KW-0233">DNA recombination</keyword>
<dbReference type="Gene3D" id="1.10.150.130">
    <property type="match status" value="1"/>
</dbReference>
<dbReference type="GeneID" id="76728520"/>
<dbReference type="PROSITE" id="PS51898">
    <property type="entry name" value="TYR_RECOMBINASE"/>
    <property type="match status" value="1"/>
</dbReference>
<keyword evidence="2" id="KW-0229">DNA integration</keyword>
<feature type="domain" description="Core-binding (CB)" evidence="7">
    <location>
        <begin position="27"/>
        <end position="118"/>
    </location>
</feature>
<evidence type="ECO:0000256" key="3">
    <source>
        <dbReference type="ARBA" id="ARBA00023125"/>
    </source>
</evidence>
<reference evidence="8 9" key="1">
    <citation type="journal article" date="2015" name="Genome Biol. Evol.">
        <title>Characterization of Three Mycobacterium spp. with Potential Use in Bioremediation by Genome Sequencing and Comparative Genomics.</title>
        <authorList>
            <person name="Das S."/>
            <person name="Pettersson B.M."/>
            <person name="Behra P.R."/>
            <person name="Ramesh M."/>
            <person name="Dasgupta S."/>
            <person name="Bhattacharya A."/>
            <person name="Kirsebom L.A."/>
        </authorList>
    </citation>
    <scope>NUCLEOTIDE SEQUENCE [LARGE SCALE GENOMIC DNA]</scope>
    <source>
        <strain evidence="8 9">DSM 43826</strain>
    </source>
</reference>
<dbReference type="InterPro" id="IPR044068">
    <property type="entry name" value="CB"/>
</dbReference>
<name>A0A0J6ZFK1_9MYCO</name>
<sequence>MSNSYIAERAVSDADGIGRYVIASDSYVLHAEGSAYLAALRSQGRSPYTERTYAGRVALFLSYCSDMQIDWQTIDFAELSQFLRWLVTTPPKGSARLRSPQTANQIMTTVCEFLRFGAAQGWVPLELIDRLASPRHVRYLPGAGDSGQAVYSVVQVKALRLAATAAETKSLSLEQVEQLIVATTNPRDRFLLALLAVTGMRIGEALGLRREDLHLLASSTVLGCAIAGPHVHIRRRLNDNGAIAKARAPRSIPVPTELVQLYADYQYERDEVSAAVDSDMVFVNIYRPPLGGGMRYGNAYALFERLSTKVGFTAHPHMLRHTAATEWMENGAARDTVQRLLGHVSPMSMERYLHPTDATKRRAVERVAAKWAMR</sequence>
<evidence type="ECO:0000313" key="8">
    <source>
        <dbReference type="EMBL" id="KMO83566.1"/>
    </source>
</evidence>
<evidence type="ECO:0000259" key="6">
    <source>
        <dbReference type="PROSITE" id="PS51898"/>
    </source>
</evidence>
<evidence type="ECO:0000313" key="9">
    <source>
        <dbReference type="Proteomes" id="UP000036513"/>
    </source>
</evidence>
<gene>
    <name evidence="8" type="primary">xerC_1</name>
    <name evidence="8" type="ORF">MCHLDSM_00494</name>
</gene>
<keyword evidence="3 5" id="KW-0238">DNA-binding</keyword>
<dbReference type="SUPFAM" id="SSF56349">
    <property type="entry name" value="DNA breaking-rejoining enzymes"/>
    <property type="match status" value="1"/>
</dbReference>
<dbReference type="STRING" id="37916.MCHLDSM_00494"/>
<dbReference type="RefSeq" id="WP_204814788.1">
    <property type="nucleotide sequence ID" value="NZ_JYNL01000004.1"/>
</dbReference>
<accession>A0A0J6ZFK1</accession>
<dbReference type="Pfam" id="PF00589">
    <property type="entry name" value="Phage_integrase"/>
    <property type="match status" value="1"/>
</dbReference>
<dbReference type="PANTHER" id="PTHR30349:SF64">
    <property type="entry name" value="PROPHAGE INTEGRASE INTD-RELATED"/>
    <property type="match status" value="1"/>
</dbReference>
<keyword evidence="9" id="KW-1185">Reference proteome</keyword>
<dbReference type="InterPro" id="IPR011010">
    <property type="entry name" value="DNA_brk_join_enz"/>
</dbReference>
<feature type="domain" description="Tyr recombinase" evidence="6">
    <location>
        <begin position="166"/>
        <end position="365"/>
    </location>
</feature>
<dbReference type="InterPro" id="IPR004107">
    <property type="entry name" value="Integrase_SAM-like_N"/>
</dbReference>
<evidence type="ECO:0000256" key="2">
    <source>
        <dbReference type="ARBA" id="ARBA00022908"/>
    </source>
</evidence>
<comment type="similarity">
    <text evidence="1">Belongs to the 'phage' integrase family.</text>
</comment>
<evidence type="ECO:0000256" key="5">
    <source>
        <dbReference type="PROSITE-ProRule" id="PRU01248"/>
    </source>
</evidence>
<dbReference type="InterPro" id="IPR013762">
    <property type="entry name" value="Integrase-like_cat_sf"/>
</dbReference>
<dbReference type="Proteomes" id="UP000036513">
    <property type="component" value="Unassembled WGS sequence"/>
</dbReference>
<dbReference type="PANTHER" id="PTHR30349">
    <property type="entry name" value="PHAGE INTEGRASE-RELATED"/>
    <property type="match status" value="1"/>
</dbReference>
<evidence type="ECO:0000256" key="4">
    <source>
        <dbReference type="ARBA" id="ARBA00023172"/>
    </source>
</evidence>
<proteinExistence type="inferred from homology"/>
<dbReference type="PATRIC" id="fig|37916.4.peg.531"/>
<protein>
    <submittedName>
        <fullName evidence="8">Tyrosine recombinase XerC</fullName>
    </submittedName>
</protein>
<dbReference type="SMR" id="A0A0J6ZFK1"/>
<dbReference type="Gene3D" id="1.10.443.10">
    <property type="entry name" value="Intergrase catalytic core"/>
    <property type="match status" value="1"/>
</dbReference>
<dbReference type="InterPro" id="IPR050090">
    <property type="entry name" value="Tyrosine_recombinase_XerCD"/>
</dbReference>
<evidence type="ECO:0000256" key="1">
    <source>
        <dbReference type="ARBA" id="ARBA00008857"/>
    </source>
</evidence>
<dbReference type="InterPro" id="IPR010998">
    <property type="entry name" value="Integrase_recombinase_N"/>
</dbReference>
<dbReference type="GO" id="GO:0015074">
    <property type="term" value="P:DNA integration"/>
    <property type="evidence" value="ECO:0007669"/>
    <property type="project" value="UniProtKB-KW"/>
</dbReference>